<evidence type="ECO:0000313" key="2">
    <source>
        <dbReference type="EMBL" id="GMI46814.1"/>
    </source>
</evidence>
<protein>
    <recommendedName>
        <fullName evidence="1">Thioredoxin domain-containing protein</fullName>
    </recommendedName>
</protein>
<dbReference type="Gene3D" id="3.40.30.10">
    <property type="entry name" value="Glutaredoxin"/>
    <property type="match status" value="1"/>
</dbReference>
<keyword evidence="3" id="KW-1185">Reference proteome</keyword>
<dbReference type="Pfam" id="PF00085">
    <property type="entry name" value="Thioredoxin"/>
    <property type="match status" value="1"/>
</dbReference>
<dbReference type="CDD" id="cd02947">
    <property type="entry name" value="TRX_family"/>
    <property type="match status" value="1"/>
</dbReference>
<accession>A0A9W7GJD1</accession>
<dbReference type="InterPro" id="IPR013766">
    <property type="entry name" value="Thioredoxin_domain"/>
</dbReference>
<proteinExistence type="predicted"/>
<organism evidence="2 3">
    <name type="scientific">Triparma columacea</name>
    <dbReference type="NCBI Taxonomy" id="722753"/>
    <lineage>
        <taxon>Eukaryota</taxon>
        <taxon>Sar</taxon>
        <taxon>Stramenopiles</taxon>
        <taxon>Ochrophyta</taxon>
        <taxon>Bolidophyceae</taxon>
        <taxon>Parmales</taxon>
        <taxon>Triparmaceae</taxon>
        <taxon>Triparma</taxon>
    </lineage>
</organism>
<sequence length="404" mass="43594">MKRKIILYCVKGEGDDEEEGEGNNWDVWYRAAAWVNQNNVNMNGTWVPLVIADVHSTGGACGGRNGGGYYIKEPNIDVGGGGIVGVGGGEGEVYPRNLNDGDLEDVIMWMLKRFIGGPRVWGIGCEPTDVSGEVEGTVNVGAFGDFGDGVLGGTIMWEEVVMGVWEKAGGWGRPVIVERDCGVAGWVKGGRGDIEDGEGTVFAVTEVKGGTVKFWVCEGCLKGGEGRDGKTLVEELAMWVKDVRDGKVEETRREDSTYRSSQRAAAATDYWEDGLYDDDDDGYDDDGRNGGIIVVTSNEQFLRVVEKGVTLVTVGTGSCGPCKMIYPHLSHLALSGEGEALGIDRFVLVDGATTEVGVEGQFDSGVDVEVFPDFRVWEDGVVRDKWEGAGGAKEWMRERYGKTP</sequence>
<dbReference type="EMBL" id="BRYA01000314">
    <property type="protein sequence ID" value="GMI46814.1"/>
    <property type="molecule type" value="Genomic_DNA"/>
</dbReference>
<name>A0A9W7GJD1_9STRA</name>
<reference evidence="3" key="1">
    <citation type="journal article" date="2023" name="Commun. Biol.">
        <title>Genome analysis of Parmales, the sister group of diatoms, reveals the evolutionary specialization of diatoms from phago-mixotrophs to photoautotrophs.</title>
        <authorList>
            <person name="Ban H."/>
            <person name="Sato S."/>
            <person name="Yoshikawa S."/>
            <person name="Yamada K."/>
            <person name="Nakamura Y."/>
            <person name="Ichinomiya M."/>
            <person name="Sato N."/>
            <person name="Blanc-Mathieu R."/>
            <person name="Endo H."/>
            <person name="Kuwata A."/>
            <person name="Ogata H."/>
        </authorList>
    </citation>
    <scope>NUCLEOTIDE SEQUENCE [LARGE SCALE GENOMIC DNA]</scope>
</reference>
<dbReference type="Proteomes" id="UP001165065">
    <property type="component" value="Unassembled WGS sequence"/>
</dbReference>
<dbReference type="SUPFAM" id="SSF52833">
    <property type="entry name" value="Thioredoxin-like"/>
    <property type="match status" value="1"/>
</dbReference>
<evidence type="ECO:0000313" key="3">
    <source>
        <dbReference type="Proteomes" id="UP001165065"/>
    </source>
</evidence>
<feature type="domain" description="Thioredoxin" evidence="1">
    <location>
        <begin position="294"/>
        <end position="391"/>
    </location>
</feature>
<dbReference type="InterPro" id="IPR036249">
    <property type="entry name" value="Thioredoxin-like_sf"/>
</dbReference>
<dbReference type="OrthoDB" id="10481931at2759"/>
<dbReference type="AlphaFoldDB" id="A0A9W7GJD1"/>
<gene>
    <name evidence="2" type="ORF">TrCOL_g8159</name>
</gene>
<comment type="caution">
    <text evidence="2">The sequence shown here is derived from an EMBL/GenBank/DDBJ whole genome shotgun (WGS) entry which is preliminary data.</text>
</comment>
<evidence type="ECO:0000259" key="1">
    <source>
        <dbReference type="Pfam" id="PF00085"/>
    </source>
</evidence>